<keyword evidence="9" id="KW-1185">Reference proteome</keyword>
<feature type="domain" description="Pecanex C-terminal" evidence="7">
    <location>
        <begin position="1012"/>
        <end position="1166"/>
    </location>
</feature>
<dbReference type="Proteomes" id="UP000233220">
    <property type="component" value="Unplaced"/>
</dbReference>
<evidence type="ECO:0000313" key="9">
    <source>
        <dbReference type="Proteomes" id="UP000233220"/>
    </source>
</evidence>
<feature type="transmembrane region" description="Helical" evidence="6">
    <location>
        <begin position="167"/>
        <end position="186"/>
    </location>
</feature>
<dbReference type="InterPro" id="IPR007735">
    <property type="entry name" value="Pecanex_C"/>
</dbReference>
<dbReference type="Ensembl" id="ENSSBOT00000022026.1">
    <property type="protein sequence ID" value="ENSSBOP00000005392.1"/>
    <property type="gene ID" value="ENSSBOG00000019535.1"/>
</dbReference>
<comment type="similarity">
    <text evidence="2 6">Belongs to the pecanex family.</text>
</comment>
<dbReference type="AlphaFoldDB" id="A0A2K6SDE9"/>
<evidence type="ECO:0000256" key="6">
    <source>
        <dbReference type="RuleBase" id="RU367089"/>
    </source>
</evidence>
<feature type="transmembrane region" description="Helical" evidence="6">
    <location>
        <begin position="567"/>
        <end position="588"/>
    </location>
</feature>
<feature type="transmembrane region" description="Helical" evidence="6">
    <location>
        <begin position="246"/>
        <end position="272"/>
    </location>
</feature>
<dbReference type="PANTHER" id="PTHR12372">
    <property type="entry name" value="PECANEX"/>
    <property type="match status" value="1"/>
</dbReference>
<name>A0A2K6SDE9_SAIBB</name>
<feature type="transmembrane region" description="Helical" evidence="6">
    <location>
        <begin position="353"/>
        <end position="375"/>
    </location>
</feature>
<dbReference type="GeneTree" id="ENSGT00940000156899"/>
<gene>
    <name evidence="8" type="primary">PCNX4</name>
</gene>
<dbReference type="KEGG" id="sbq:101039030"/>
<dbReference type="GO" id="GO:0016020">
    <property type="term" value="C:membrane"/>
    <property type="evidence" value="ECO:0007669"/>
    <property type="project" value="UniProtKB-SubCell"/>
</dbReference>
<feature type="transmembrane region" description="Helical" evidence="6">
    <location>
        <begin position="387"/>
        <end position="407"/>
    </location>
</feature>
<feature type="transmembrane region" description="Helical" evidence="6">
    <location>
        <begin position="72"/>
        <end position="96"/>
    </location>
</feature>
<evidence type="ECO:0000256" key="4">
    <source>
        <dbReference type="ARBA" id="ARBA00022989"/>
    </source>
</evidence>
<evidence type="ECO:0000256" key="3">
    <source>
        <dbReference type="ARBA" id="ARBA00022692"/>
    </source>
</evidence>
<proteinExistence type="inferred from homology"/>
<dbReference type="RefSeq" id="XP_010333430.1">
    <property type="nucleotide sequence ID" value="XM_010335128.1"/>
</dbReference>
<feature type="transmembrane region" description="Helical" evidence="6">
    <location>
        <begin position="41"/>
        <end position="66"/>
    </location>
</feature>
<dbReference type="CTD" id="64430"/>
<feature type="transmembrane region" description="Helical" evidence="6">
    <location>
        <begin position="316"/>
        <end position="332"/>
    </location>
</feature>
<organism evidence="8 9">
    <name type="scientific">Saimiri boliviensis boliviensis</name>
    <name type="common">Bolivian squirrel monkey</name>
    <dbReference type="NCBI Taxonomy" id="39432"/>
    <lineage>
        <taxon>Eukaryota</taxon>
        <taxon>Metazoa</taxon>
        <taxon>Chordata</taxon>
        <taxon>Craniata</taxon>
        <taxon>Vertebrata</taxon>
        <taxon>Euteleostomi</taxon>
        <taxon>Mammalia</taxon>
        <taxon>Eutheria</taxon>
        <taxon>Euarchontoglires</taxon>
        <taxon>Primates</taxon>
        <taxon>Haplorrhini</taxon>
        <taxon>Platyrrhini</taxon>
        <taxon>Cebidae</taxon>
        <taxon>Saimiriinae</taxon>
        <taxon>Saimiri</taxon>
    </lineage>
</organism>
<evidence type="ECO:0000256" key="1">
    <source>
        <dbReference type="ARBA" id="ARBA00004141"/>
    </source>
</evidence>
<dbReference type="InterPro" id="IPR039797">
    <property type="entry name" value="Pecanex"/>
</dbReference>
<reference evidence="8" key="2">
    <citation type="submission" date="2025-09" db="UniProtKB">
        <authorList>
            <consortium name="Ensembl"/>
        </authorList>
    </citation>
    <scope>IDENTIFICATION</scope>
</reference>
<dbReference type="PANTHER" id="PTHR12372:SF6">
    <property type="entry name" value="PECANEX-LIKE PROTEIN 4"/>
    <property type="match status" value="1"/>
</dbReference>
<evidence type="ECO:0000259" key="7">
    <source>
        <dbReference type="Pfam" id="PF05041"/>
    </source>
</evidence>
<feature type="transmembrane region" description="Helical" evidence="6">
    <location>
        <begin position="536"/>
        <end position="555"/>
    </location>
</feature>
<dbReference type="Pfam" id="PF05041">
    <property type="entry name" value="Pecanex_C"/>
    <property type="match status" value="1"/>
</dbReference>
<feature type="transmembrane region" description="Helical" evidence="6">
    <location>
        <begin position="446"/>
        <end position="466"/>
    </location>
</feature>
<reference evidence="8" key="1">
    <citation type="submission" date="2025-08" db="UniProtKB">
        <authorList>
            <consortium name="Ensembl"/>
        </authorList>
    </citation>
    <scope>IDENTIFICATION</scope>
</reference>
<keyword evidence="4 6" id="KW-1133">Transmembrane helix</keyword>
<evidence type="ECO:0000256" key="2">
    <source>
        <dbReference type="ARBA" id="ARBA00010170"/>
    </source>
</evidence>
<sequence>MMMSPDVPLLNDYKQDFFLKRFPQTVLGGPRFKLGYCAPPYIYVNQIILFLMPWVWGGVGTLLYQLGILKDYYTAALSGGLMLFTAFVIQFTSLYARSKSATIERILTTDILAEEDEHEFTSCAGAETVRFLIPGKKYIPNTVFHSVLAGLVCGLGTWYLLPNRITLLYGSIGGTTLLFFFGWMTLCIGEYSLIVNTATETATFQTEDTYEITPLMRPLYIFFFVSVDLAHRFMVNIPALEQMNQILHILFVFLPFLWALGILPPPDALFLWAMEQVLEFGLGGSSMSTHLRLLVMFIMSAGTAITSYFIPSTVGVVLFMTGFGFLLSLNLSDIGHKIGTKSKDLPSSPGKHLIWKECLFYIIILVLAILEASLLHHFAGFSQISKSSFQAIVSYGLMILLIILWILREIQSLYIFGIFRNPFYPKDVQIMTVFLEKQTRLMKIGIVRWILLTLVSPFAMIAFLSLDSSLQGLHSVSVSIGFTRAFRMVWQNTENALIETVIVSTIHLISSADIWWNRSLDTGIRLLLVGIIRDRLIQFISKLQFAVTVLLTSWTEEKQHRKRTTTLCILNIVFSPFVLVIIVFSTLLSSPLLPLFTLPLFLVGFPRPVQSWPGAAGTTACVCADTVYYYQMVPRLTAMLQTAMAAGSLGLLLPGSHYLGRFEDRLIWIIILECGYTYCCINIKGLELQETSCHTAEARRVDEVFEDAFEQEYIRVRSLNKHFGNVLTPCTVLPVKLYSDARNVLSGIIDSHENLKEFKDDLIKVLVWILVQYCSKRPGMKESVHDTENKGKAPLILPALNTSLPPESPEDIDSLNSETFDDWSDDNIFDDEPTVRKVIEEKHQLKDLPGTNLFIPGSVESQRVSDHSTGTVPENDLYKAVLLGYPAVDKGKQEDMPYIPLMEFSCSHSHLVCIPAEWRTSCVPNSKIKEMSSLFPEDWYQFVLRQLECFHSEEKASNVLEEIAKDKVLKELYVHTVMTCYFSLFGIDNMTPRPGHILRVYSGVLPWSVALDWLTEKPELFQLALKAFRYTLKLMIDKASLGPIEDFRELIDYLEEYERDWYIGLVSEEKWKEAVLQEKPYLFSLGYDSNMGVYTGRVLSLQELLVQVGKLNAEAVKGQWANLSWELLYATNDDEERYSIQAHPLLLRNLTVQAADPPLGYPIYSSKPLHIRLH</sequence>
<comment type="subcellular location">
    <subcellularLocation>
        <location evidence="1 6">Membrane</location>
        <topology evidence="1 6">Multi-pass membrane protein</topology>
    </subcellularLocation>
</comment>
<evidence type="ECO:0000313" key="8">
    <source>
        <dbReference type="Ensembl" id="ENSSBOP00000005392.1"/>
    </source>
</evidence>
<keyword evidence="3 6" id="KW-0812">Transmembrane</keyword>
<dbReference type="GeneID" id="101039030"/>
<keyword evidence="5 6" id="KW-0472">Membrane</keyword>
<feature type="transmembrane region" description="Helical" evidence="6">
    <location>
        <begin position="142"/>
        <end position="161"/>
    </location>
</feature>
<dbReference type="OrthoDB" id="5979286at2759"/>
<protein>
    <recommendedName>
        <fullName evidence="6">Pecanex-like protein</fullName>
    </recommendedName>
</protein>
<accession>A0A2K6SDE9</accession>
<dbReference type="OMA" id="FVFGWIT"/>
<evidence type="ECO:0000256" key="5">
    <source>
        <dbReference type="ARBA" id="ARBA00023136"/>
    </source>
</evidence>